<sequence length="45" mass="4413">MRADKPVIGRAAAIGSDAAGTAFVPAARGGKLAHSPACPPQAKEV</sequence>
<gene>
    <name evidence="1" type="ORF">EDC50_2765</name>
</gene>
<comment type="caution">
    <text evidence="1">The sequence shown here is derived from an EMBL/GenBank/DDBJ whole genome shotgun (WGS) entry which is preliminary data.</text>
</comment>
<reference evidence="1 2" key="1">
    <citation type="submission" date="2018-11" db="EMBL/GenBank/DDBJ databases">
        <title>Genomic Encyclopedia of Type Strains, Phase IV (KMG-IV): sequencing the most valuable type-strain genomes for metagenomic binning, comparative biology and taxonomic classification.</title>
        <authorList>
            <person name="Goeker M."/>
        </authorList>
    </citation>
    <scope>NUCLEOTIDE SEQUENCE [LARGE SCALE GENOMIC DNA]</scope>
    <source>
        <strain evidence="1 2">DSM 25623</strain>
    </source>
</reference>
<evidence type="ECO:0000313" key="1">
    <source>
        <dbReference type="EMBL" id="RPE75868.1"/>
    </source>
</evidence>
<evidence type="ECO:0000313" key="2">
    <source>
        <dbReference type="Proteomes" id="UP000269708"/>
    </source>
</evidence>
<accession>A0A3N4V0B6</accession>
<dbReference type="Proteomes" id="UP000269708">
    <property type="component" value="Unassembled WGS sequence"/>
</dbReference>
<proteinExistence type="predicted"/>
<dbReference type="EMBL" id="RKQN01000004">
    <property type="protein sequence ID" value="RPE75868.1"/>
    <property type="molecule type" value="Genomic_DNA"/>
</dbReference>
<name>A0A3N4V0B6_9GAMM</name>
<dbReference type="AlphaFoldDB" id="A0A3N4V0B6"/>
<protein>
    <submittedName>
        <fullName evidence="1">Uncharacterized protein</fullName>
    </submittedName>
</protein>
<organism evidence="1 2">
    <name type="scientific">Vulcaniibacterium tengchongense</name>
    <dbReference type="NCBI Taxonomy" id="1273429"/>
    <lineage>
        <taxon>Bacteria</taxon>
        <taxon>Pseudomonadati</taxon>
        <taxon>Pseudomonadota</taxon>
        <taxon>Gammaproteobacteria</taxon>
        <taxon>Lysobacterales</taxon>
        <taxon>Lysobacteraceae</taxon>
        <taxon>Vulcaniibacterium</taxon>
    </lineage>
</organism>
<keyword evidence="2" id="KW-1185">Reference proteome</keyword>